<dbReference type="EMBL" id="WNAL01000039">
    <property type="protein sequence ID" value="MTR82875.1"/>
    <property type="molecule type" value="Genomic_DNA"/>
</dbReference>
<reference evidence="1 2" key="1">
    <citation type="journal article" date="2019" name="Nat. Med.">
        <title>A library of human gut bacterial isolates paired with longitudinal multiomics data enables mechanistic microbiome research.</title>
        <authorList>
            <person name="Poyet M."/>
            <person name="Groussin M."/>
            <person name="Gibbons S.M."/>
            <person name="Avila-Pacheco J."/>
            <person name="Jiang X."/>
            <person name="Kearney S.M."/>
            <person name="Perrotta A.R."/>
            <person name="Berdy B."/>
            <person name="Zhao S."/>
            <person name="Lieberman T.D."/>
            <person name="Swanson P.K."/>
            <person name="Smith M."/>
            <person name="Roesemann S."/>
            <person name="Alexander J.E."/>
            <person name="Rich S.A."/>
            <person name="Livny J."/>
            <person name="Vlamakis H."/>
            <person name="Clish C."/>
            <person name="Bullock K."/>
            <person name="Deik A."/>
            <person name="Scott J."/>
            <person name="Pierce K.A."/>
            <person name="Xavier R.J."/>
            <person name="Alm E.J."/>
        </authorList>
    </citation>
    <scope>NUCLEOTIDE SEQUENCE [LARGE SCALE GENOMIC DNA]</scope>
    <source>
        <strain evidence="1 2">BIOML-A1</strain>
    </source>
</reference>
<sequence length="300" mass="35454">MYRMVKAYYHLPGLFEFYELYRVFLPLYREHRDWFYDWCEIGSIYGAPADCIWGGGRAGFGENDPKEVLALMQEYGISARLTFSNSLLKEKHLSDRKCNALCALLEENKDVQNGVIVHSDLLLEYLKKHYPHLYFVSSTTKVITDFKQLVEEIRREDFRYVVPDFRLNKAYDRWKTLSWQEKDKVEFLCNECCWFGCKDRKACYEAVSRKNLGENREHHCTAPESEQGYCFSKAMQNPGFIGIEAIQNVYFPMGFSNFKIEGRGLGSALILEFLLYYMTKPQYQLHVREEIYLDNMLDLF</sequence>
<accession>A0A844KQS4</accession>
<dbReference type="RefSeq" id="WP_055067258.1">
    <property type="nucleotide sequence ID" value="NZ_CVRR01000007.1"/>
</dbReference>
<evidence type="ECO:0000313" key="2">
    <source>
        <dbReference type="Proteomes" id="UP000446657"/>
    </source>
</evidence>
<gene>
    <name evidence="1" type="ORF">GMD30_14565</name>
</gene>
<comment type="caution">
    <text evidence="1">The sequence shown here is derived from an EMBL/GenBank/DDBJ whole genome shotgun (WGS) entry which is preliminary data.</text>
</comment>
<name>A0A844KQS4_9FIRM</name>
<organism evidence="1 2">
    <name type="scientific">Roseburia faecis</name>
    <dbReference type="NCBI Taxonomy" id="301302"/>
    <lineage>
        <taxon>Bacteria</taxon>
        <taxon>Bacillati</taxon>
        <taxon>Bacillota</taxon>
        <taxon>Clostridia</taxon>
        <taxon>Lachnospirales</taxon>
        <taxon>Lachnospiraceae</taxon>
        <taxon>Roseburia</taxon>
    </lineage>
</organism>
<dbReference type="Proteomes" id="UP000446657">
    <property type="component" value="Unassembled WGS sequence"/>
</dbReference>
<evidence type="ECO:0000313" key="1">
    <source>
        <dbReference type="EMBL" id="MTR82875.1"/>
    </source>
</evidence>
<protein>
    <submittedName>
        <fullName evidence="1">Uncharacterized protein</fullName>
    </submittedName>
</protein>
<dbReference type="OrthoDB" id="9803063at2"/>
<dbReference type="AlphaFoldDB" id="A0A844KQS4"/>
<proteinExistence type="predicted"/>